<proteinExistence type="predicted"/>
<keyword evidence="3" id="KW-1185">Reference proteome</keyword>
<accession>A0A137PB79</accession>
<gene>
    <name evidence="2" type="ORF">CONCODRAFT_4900</name>
</gene>
<reference evidence="2 3" key="1">
    <citation type="journal article" date="2015" name="Genome Biol. Evol.">
        <title>Phylogenomic analyses indicate that early fungi evolved digesting cell walls of algal ancestors of land plants.</title>
        <authorList>
            <person name="Chang Y."/>
            <person name="Wang S."/>
            <person name="Sekimoto S."/>
            <person name="Aerts A.L."/>
            <person name="Choi C."/>
            <person name="Clum A."/>
            <person name="LaButti K.M."/>
            <person name="Lindquist E.A."/>
            <person name="Yee Ngan C."/>
            <person name="Ohm R.A."/>
            <person name="Salamov A.A."/>
            <person name="Grigoriev I.V."/>
            <person name="Spatafora J.W."/>
            <person name="Berbee M.L."/>
        </authorList>
    </citation>
    <scope>NUCLEOTIDE SEQUENCE [LARGE SCALE GENOMIC DNA]</scope>
    <source>
        <strain evidence="2 3">NRRL 28638</strain>
    </source>
</reference>
<feature type="region of interest" description="Disordered" evidence="1">
    <location>
        <begin position="56"/>
        <end position="75"/>
    </location>
</feature>
<evidence type="ECO:0000313" key="3">
    <source>
        <dbReference type="Proteomes" id="UP000070444"/>
    </source>
</evidence>
<organism evidence="2 3">
    <name type="scientific">Conidiobolus coronatus (strain ATCC 28846 / CBS 209.66 / NRRL 28638)</name>
    <name type="common">Delacroixia coronata</name>
    <dbReference type="NCBI Taxonomy" id="796925"/>
    <lineage>
        <taxon>Eukaryota</taxon>
        <taxon>Fungi</taxon>
        <taxon>Fungi incertae sedis</taxon>
        <taxon>Zoopagomycota</taxon>
        <taxon>Entomophthoromycotina</taxon>
        <taxon>Entomophthoromycetes</taxon>
        <taxon>Entomophthorales</taxon>
        <taxon>Ancylistaceae</taxon>
        <taxon>Conidiobolus</taxon>
    </lineage>
</organism>
<evidence type="ECO:0000313" key="2">
    <source>
        <dbReference type="EMBL" id="KXN72263.1"/>
    </source>
</evidence>
<sequence>MKLKATLLLASFIQSKPLLDAFEGPLVTNTFGGLISSVPILGPVIAGSPIQQGQQQYNPIYQTNPGQQSSDYPYY</sequence>
<evidence type="ECO:0000256" key="1">
    <source>
        <dbReference type="SAM" id="MobiDB-lite"/>
    </source>
</evidence>
<feature type="compositionally biased region" description="Polar residues" evidence="1">
    <location>
        <begin position="63"/>
        <end position="75"/>
    </location>
</feature>
<name>A0A137PB79_CONC2</name>
<dbReference type="AlphaFoldDB" id="A0A137PB79"/>
<protein>
    <submittedName>
        <fullName evidence="2">Uncharacterized protein</fullName>
    </submittedName>
</protein>
<dbReference type="EMBL" id="KQ964456">
    <property type="protein sequence ID" value="KXN72263.1"/>
    <property type="molecule type" value="Genomic_DNA"/>
</dbReference>
<dbReference type="Proteomes" id="UP000070444">
    <property type="component" value="Unassembled WGS sequence"/>
</dbReference>